<keyword evidence="4" id="KW-1185">Reference proteome</keyword>
<evidence type="ECO:0000256" key="1">
    <source>
        <dbReference type="ARBA" id="ARBA00006763"/>
    </source>
</evidence>
<gene>
    <name evidence="3" type="ORF">GCM10011584_25950</name>
</gene>
<dbReference type="Pfam" id="PF03641">
    <property type="entry name" value="Lysine_decarbox"/>
    <property type="match status" value="1"/>
</dbReference>
<keyword evidence="2" id="KW-0378">Hydrolase</keyword>
<dbReference type="InterPro" id="IPR031100">
    <property type="entry name" value="LOG_fam"/>
</dbReference>
<name>A0ABQ2ND68_9ACTN</name>
<protein>
    <recommendedName>
        <fullName evidence="2">Cytokinin riboside 5'-monophosphate phosphoribohydrolase</fullName>
        <ecNumber evidence="2">3.2.2.n1</ecNumber>
    </recommendedName>
</protein>
<evidence type="ECO:0000313" key="4">
    <source>
        <dbReference type="Proteomes" id="UP000655410"/>
    </source>
</evidence>
<dbReference type="PANTHER" id="PTHR31223">
    <property type="entry name" value="LOG FAMILY PROTEIN YJL055W"/>
    <property type="match status" value="1"/>
</dbReference>
<comment type="catalytic activity">
    <reaction evidence="2">
        <text>9-ribosyl-trans-zeatin 5'-phosphate + H2O = trans-zeatin + D-ribose 5-phosphate</text>
        <dbReference type="Rhea" id="RHEA:48564"/>
        <dbReference type="ChEBI" id="CHEBI:15377"/>
        <dbReference type="ChEBI" id="CHEBI:16522"/>
        <dbReference type="ChEBI" id="CHEBI:78346"/>
        <dbReference type="ChEBI" id="CHEBI:87947"/>
        <dbReference type="EC" id="3.2.2.n1"/>
    </reaction>
</comment>
<dbReference type="NCBIfam" id="TIGR00730">
    <property type="entry name" value="Rossman fold protein, TIGR00730 family"/>
    <property type="match status" value="1"/>
</dbReference>
<accession>A0ABQ2ND68</accession>
<dbReference type="InterPro" id="IPR005269">
    <property type="entry name" value="LOG"/>
</dbReference>
<dbReference type="EC" id="3.2.2.n1" evidence="2"/>
<dbReference type="RefSeq" id="WP_188784426.1">
    <property type="nucleotide sequence ID" value="NZ_BMNI01000006.1"/>
</dbReference>
<sequence length="183" mass="20562">MLRRLALFLGSRDGSDPAYAEMAYDVGRGLAQRDIELVYGGGSGGLMGRVSQGVLDHGGRVYGVIPRFMVEREWARLHEERVEMHVVDTMHERKAMMSVEAEAFLVLPGGLGTLEELFEVWTWRTLGLHEKPIGLLNPDSFWDPLVAMLHRLAEEDFMDSQTVRDLVVEPTLEAVLAGLERQL</sequence>
<dbReference type="Proteomes" id="UP000655410">
    <property type="component" value="Unassembled WGS sequence"/>
</dbReference>
<dbReference type="EMBL" id="BMNI01000006">
    <property type="protein sequence ID" value="GGO91557.1"/>
    <property type="molecule type" value="Genomic_DNA"/>
</dbReference>
<dbReference type="Gene3D" id="3.40.50.450">
    <property type="match status" value="1"/>
</dbReference>
<organism evidence="3 4">
    <name type="scientific">Nocardioides phosphati</name>
    <dbReference type="NCBI Taxonomy" id="1867775"/>
    <lineage>
        <taxon>Bacteria</taxon>
        <taxon>Bacillati</taxon>
        <taxon>Actinomycetota</taxon>
        <taxon>Actinomycetes</taxon>
        <taxon>Propionibacteriales</taxon>
        <taxon>Nocardioidaceae</taxon>
        <taxon>Nocardioides</taxon>
    </lineage>
</organism>
<proteinExistence type="inferred from homology"/>
<keyword evidence="2" id="KW-0203">Cytokinin biosynthesis</keyword>
<dbReference type="PANTHER" id="PTHR31223:SF70">
    <property type="entry name" value="LOG FAMILY PROTEIN YJL055W"/>
    <property type="match status" value="1"/>
</dbReference>
<dbReference type="SUPFAM" id="SSF102405">
    <property type="entry name" value="MCP/YpsA-like"/>
    <property type="match status" value="1"/>
</dbReference>
<reference evidence="4" key="1">
    <citation type="journal article" date="2019" name="Int. J. Syst. Evol. Microbiol.">
        <title>The Global Catalogue of Microorganisms (GCM) 10K type strain sequencing project: providing services to taxonomists for standard genome sequencing and annotation.</title>
        <authorList>
            <consortium name="The Broad Institute Genomics Platform"/>
            <consortium name="The Broad Institute Genome Sequencing Center for Infectious Disease"/>
            <person name="Wu L."/>
            <person name="Ma J."/>
        </authorList>
    </citation>
    <scope>NUCLEOTIDE SEQUENCE [LARGE SCALE GENOMIC DNA]</scope>
    <source>
        <strain evidence="4">CGMCC 4.7371</strain>
    </source>
</reference>
<evidence type="ECO:0000313" key="3">
    <source>
        <dbReference type="EMBL" id="GGO91557.1"/>
    </source>
</evidence>
<comment type="similarity">
    <text evidence="1 2">Belongs to the LOG family.</text>
</comment>
<evidence type="ECO:0000256" key="2">
    <source>
        <dbReference type="RuleBase" id="RU363015"/>
    </source>
</evidence>
<comment type="caution">
    <text evidence="3">The sequence shown here is derived from an EMBL/GenBank/DDBJ whole genome shotgun (WGS) entry which is preliminary data.</text>
</comment>
<comment type="catalytic activity">
    <reaction evidence="2">
        <text>N(6)-(dimethylallyl)adenosine 5'-phosphate + H2O = N(6)-dimethylallyladenine + D-ribose 5-phosphate</text>
        <dbReference type="Rhea" id="RHEA:48560"/>
        <dbReference type="ChEBI" id="CHEBI:15377"/>
        <dbReference type="ChEBI" id="CHEBI:17660"/>
        <dbReference type="ChEBI" id="CHEBI:57526"/>
        <dbReference type="ChEBI" id="CHEBI:78346"/>
        <dbReference type="EC" id="3.2.2.n1"/>
    </reaction>
</comment>